<evidence type="ECO:0000313" key="2">
    <source>
        <dbReference type="Proteomes" id="UP001187192"/>
    </source>
</evidence>
<evidence type="ECO:0000313" key="1">
    <source>
        <dbReference type="EMBL" id="GMN24557.1"/>
    </source>
</evidence>
<sequence length="252" mass="29085">MLVRTPTLHNENWTLTYVPIQAGEGLQLCPVREQHQGGDIVRKVSNLLALVDTNGGVGGGNCERRDKPLRLPFVDMDPDHVDADREAISSFYEAHPLLFDGTSRTISLGVWLYDMELIFRTNHIPGRVQVSLGSRCLSRDARIWWISVGEPQLPSRTWAHFRSLMIGRFGPILDYGTGAPQRDPDIYRDMYDTRYHSYTLEWHAYPHETMAHYCMRFQEAMLPYVSQDMTHPVFVTPRLPKPGRHHTYLFFT</sequence>
<dbReference type="AlphaFoldDB" id="A0AA87YY11"/>
<dbReference type="EMBL" id="BTGU01004268">
    <property type="protein sequence ID" value="GMN24557.1"/>
    <property type="molecule type" value="Genomic_DNA"/>
</dbReference>
<gene>
    <name evidence="1" type="ORF">TIFTF001_045875</name>
</gene>
<keyword evidence="2" id="KW-1185">Reference proteome</keyword>
<dbReference type="Proteomes" id="UP001187192">
    <property type="component" value="Unassembled WGS sequence"/>
</dbReference>
<accession>A0AA87YY11</accession>
<proteinExistence type="predicted"/>
<comment type="caution">
    <text evidence="1">The sequence shown here is derived from an EMBL/GenBank/DDBJ whole genome shotgun (WGS) entry which is preliminary data.</text>
</comment>
<protein>
    <submittedName>
        <fullName evidence="1">Uncharacterized protein</fullName>
    </submittedName>
</protein>
<reference evidence="1" key="1">
    <citation type="submission" date="2023-07" db="EMBL/GenBank/DDBJ databases">
        <title>draft genome sequence of fig (Ficus carica).</title>
        <authorList>
            <person name="Takahashi T."/>
            <person name="Nishimura K."/>
        </authorList>
    </citation>
    <scope>NUCLEOTIDE SEQUENCE</scope>
</reference>
<name>A0AA87YY11_FICCA</name>
<organism evidence="1 2">
    <name type="scientific">Ficus carica</name>
    <name type="common">Common fig</name>
    <dbReference type="NCBI Taxonomy" id="3494"/>
    <lineage>
        <taxon>Eukaryota</taxon>
        <taxon>Viridiplantae</taxon>
        <taxon>Streptophyta</taxon>
        <taxon>Embryophyta</taxon>
        <taxon>Tracheophyta</taxon>
        <taxon>Spermatophyta</taxon>
        <taxon>Magnoliopsida</taxon>
        <taxon>eudicotyledons</taxon>
        <taxon>Gunneridae</taxon>
        <taxon>Pentapetalae</taxon>
        <taxon>rosids</taxon>
        <taxon>fabids</taxon>
        <taxon>Rosales</taxon>
        <taxon>Moraceae</taxon>
        <taxon>Ficeae</taxon>
        <taxon>Ficus</taxon>
    </lineage>
</organism>